<reference evidence="2 3" key="1">
    <citation type="submission" date="2014-04" db="EMBL/GenBank/DDBJ databases">
        <authorList>
            <consortium name="DOE Joint Genome Institute"/>
            <person name="Kuo A."/>
            <person name="Kohler A."/>
            <person name="Nagy L.G."/>
            <person name="Floudas D."/>
            <person name="Copeland A."/>
            <person name="Barry K.W."/>
            <person name="Cichocki N."/>
            <person name="Veneault-Fourrey C."/>
            <person name="LaButti K."/>
            <person name="Lindquist E.A."/>
            <person name="Lipzen A."/>
            <person name="Lundell T."/>
            <person name="Morin E."/>
            <person name="Murat C."/>
            <person name="Sun H."/>
            <person name="Tunlid A."/>
            <person name="Henrissat B."/>
            <person name="Grigoriev I.V."/>
            <person name="Hibbett D.S."/>
            <person name="Martin F."/>
            <person name="Nordberg H.P."/>
            <person name="Cantor M.N."/>
            <person name="Hua S.X."/>
        </authorList>
    </citation>
    <scope>NUCLEOTIDE SEQUENCE [LARGE SCALE GENOMIC DNA]</scope>
    <source>
        <strain evidence="2 3">Foug A</strain>
    </source>
</reference>
<proteinExistence type="predicted"/>
<evidence type="ECO:0000313" key="3">
    <source>
        <dbReference type="Proteomes" id="UP000053989"/>
    </source>
</evidence>
<dbReference type="GO" id="GO:0005096">
    <property type="term" value="F:GTPase activator activity"/>
    <property type="evidence" value="ECO:0007669"/>
    <property type="project" value="TreeGrafter"/>
</dbReference>
<reference evidence="3" key="2">
    <citation type="submission" date="2015-01" db="EMBL/GenBank/DDBJ databases">
        <title>Evolutionary Origins and Diversification of the Mycorrhizal Mutualists.</title>
        <authorList>
            <consortium name="DOE Joint Genome Institute"/>
            <consortium name="Mycorrhizal Genomics Consortium"/>
            <person name="Kohler A."/>
            <person name="Kuo A."/>
            <person name="Nagy L.G."/>
            <person name="Floudas D."/>
            <person name="Copeland A."/>
            <person name="Barry K.W."/>
            <person name="Cichocki N."/>
            <person name="Veneault-Fourrey C."/>
            <person name="LaButti K."/>
            <person name="Lindquist E.A."/>
            <person name="Lipzen A."/>
            <person name="Lundell T."/>
            <person name="Morin E."/>
            <person name="Murat C."/>
            <person name="Riley R."/>
            <person name="Ohm R."/>
            <person name="Sun H."/>
            <person name="Tunlid A."/>
            <person name="Henrissat B."/>
            <person name="Grigoriev I.V."/>
            <person name="Hibbett D.S."/>
            <person name="Martin F."/>
        </authorList>
    </citation>
    <scope>NUCLEOTIDE SEQUENCE [LARGE SCALE GENOMIC DNA]</scope>
    <source>
        <strain evidence="3">Foug A</strain>
    </source>
</reference>
<organism evidence="2 3">
    <name type="scientific">Scleroderma citrinum Foug A</name>
    <dbReference type="NCBI Taxonomy" id="1036808"/>
    <lineage>
        <taxon>Eukaryota</taxon>
        <taxon>Fungi</taxon>
        <taxon>Dikarya</taxon>
        <taxon>Basidiomycota</taxon>
        <taxon>Agaricomycotina</taxon>
        <taxon>Agaricomycetes</taxon>
        <taxon>Agaricomycetidae</taxon>
        <taxon>Boletales</taxon>
        <taxon>Sclerodermatineae</taxon>
        <taxon>Sclerodermataceae</taxon>
        <taxon>Scleroderma</taxon>
    </lineage>
</organism>
<evidence type="ECO:0000259" key="1">
    <source>
        <dbReference type="Pfam" id="PF08596"/>
    </source>
</evidence>
<dbReference type="HOGENOM" id="CLU_005737_1_0_1"/>
<sequence>MFFSKVSLKRTHRSPGPFPALTAAARCVDDWRAGILRVLHYHHDVAAVAFDPVFGLLAIGTSFGVVRIFGAPGVDVSLDLPKRLRILFLRFSTSTRQLVCIDERNELHVWDLNQHICLPDVNPTETSLTVICVSDISLSPSHTHALVALQTEGIKTYDLLNCQLSPYTIPSLWKLKDEEITQASEMLSPDLAISEKIPLEIVQHPHDLSWIFVVFAGGVVLYDLTKRSVVATFKRFNTRNSAAASVGTLPFRTSSHCLPHATSMAIHPAGHFFAVGYTDGLIGFWAIADDKQPLLFKTNAESNVHENPNQSFQSSENVQTLNLEPIYKLIWCGFPDSMCGGDTALLVLGGSSSANSQSLAVHLLPAFNPTTEKSSPLAQIIRDVMIQTFTSKKVYIYSASTVLSDVYVVPRSSPHFSGAWDPVALIFVCRASSGAQNLEAYKFPPEHFFDIGPTSPVSASSGVDIVDHLDDLFEEMKLDLGQEQLRLPGALRGETDEVISVHTVPIEREVIDNLSRASMAGDELALHGGSAWIDSTSLVQVESVKNESQRLLITVHRNATIRFHDISPQLLVSKQNSPMKTNFPRSFDDLTINVVTVFGDSRVGNATQPDCLKVQSVHLAHESLECSVALESGEVLIYRFQPNSEVQHVVKESDAKIILLDPSLSLGRKFRPYVMLQKRPSIDVLVGFLAVGYADGFVLVVDMRDPSVLHVPPTAHSRNGSSRFPCPNDPVVDGIVSLTWTVSGISSGKLIAVHASGTTSVFKLARAPDTSSYSIVEAVSAMTLPNLLTNCSYMIDSETGASMYADRAGFAAALRGGIMPQRCFWVTASARGAQCQADITGDIVGKVKWDDHKMVNALIVERNGSQSLVAYGNEGEVLVHTIPHLESLHVITLSPKPESPISVDKTGYLVYCDAMTNSRVQSTVTLATLFSSGHAYDDPFTALMEHATTISPQHQSAHTGWTSLLATWFHSTDYMTGERLDSIFAGYDRTVPIGTSNKLQKNQPDPAGFELPTTQPVQTVPFQRLHSALAERGQMLEDLERHLDSLTQGTQDMVAQAKRLAAEQEAKKWFGF</sequence>
<dbReference type="GO" id="GO:0006893">
    <property type="term" value="P:Golgi to plasma membrane transport"/>
    <property type="evidence" value="ECO:0007669"/>
    <property type="project" value="TreeGrafter"/>
</dbReference>
<dbReference type="PANTHER" id="PTHR10241">
    <property type="entry name" value="LETHAL 2 GIANT LARVAE PROTEIN"/>
    <property type="match status" value="1"/>
</dbReference>
<dbReference type="Pfam" id="PF08596">
    <property type="entry name" value="Lgl_C"/>
    <property type="match status" value="1"/>
</dbReference>
<dbReference type="AlphaFoldDB" id="A0A0C3A987"/>
<keyword evidence="3" id="KW-1185">Reference proteome</keyword>
<dbReference type="GO" id="GO:0005886">
    <property type="term" value="C:plasma membrane"/>
    <property type="evidence" value="ECO:0007669"/>
    <property type="project" value="TreeGrafter"/>
</dbReference>
<gene>
    <name evidence="2" type="ORF">SCLCIDRAFT_1161314</name>
</gene>
<dbReference type="FunCoup" id="A0A0C3A987">
    <property type="interactions" value="28"/>
</dbReference>
<dbReference type="InterPro" id="IPR015943">
    <property type="entry name" value="WD40/YVTN_repeat-like_dom_sf"/>
</dbReference>
<dbReference type="OrthoDB" id="19944at2759"/>
<dbReference type="Gene3D" id="2.130.10.10">
    <property type="entry name" value="YVTN repeat-like/Quinoprotein amine dehydrogenase"/>
    <property type="match status" value="1"/>
</dbReference>
<dbReference type="CDD" id="cd15873">
    <property type="entry name" value="R-SNARE_STXBP5_6"/>
    <property type="match status" value="1"/>
</dbReference>
<dbReference type="InParanoid" id="A0A0C3A987"/>
<feature type="domain" description="Lethal giant larvae (Lgl)-like C-terminal" evidence="1">
    <location>
        <begin position="612"/>
        <end position="990"/>
    </location>
</feature>
<dbReference type="STRING" id="1036808.A0A0C3A987"/>
<protein>
    <recommendedName>
        <fullName evidence="1">Lethal giant larvae (Lgl)-like C-terminal domain-containing protein</fullName>
    </recommendedName>
</protein>
<dbReference type="GO" id="GO:0006887">
    <property type="term" value="P:exocytosis"/>
    <property type="evidence" value="ECO:0007669"/>
    <property type="project" value="TreeGrafter"/>
</dbReference>
<dbReference type="SUPFAM" id="SSF50978">
    <property type="entry name" value="WD40 repeat-like"/>
    <property type="match status" value="2"/>
</dbReference>
<dbReference type="GO" id="GO:0019905">
    <property type="term" value="F:syntaxin binding"/>
    <property type="evidence" value="ECO:0007669"/>
    <property type="project" value="TreeGrafter"/>
</dbReference>
<accession>A0A0C3A987</accession>
<dbReference type="EMBL" id="KN822005">
    <property type="protein sequence ID" value="KIM70293.1"/>
    <property type="molecule type" value="Genomic_DNA"/>
</dbReference>
<dbReference type="PANTHER" id="PTHR10241:SF25">
    <property type="entry name" value="TOMOSYN, ISOFORM C"/>
    <property type="match status" value="1"/>
</dbReference>
<dbReference type="GO" id="GO:0045159">
    <property type="term" value="F:myosin II binding"/>
    <property type="evidence" value="ECO:0007669"/>
    <property type="project" value="TreeGrafter"/>
</dbReference>
<dbReference type="GO" id="GO:0005737">
    <property type="term" value="C:cytoplasm"/>
    <property type="evidence" value="ECO:0007669"/>
    <property type="project" value="TreeGrafter"/>
</dbReference>
<dbReference type="InterPro" id="IPR013905">
    <property type="entry name" value="Lgl_C_dom"/>
</dbReference>
<name>A0A0C3A987_9AGAM</name>
<dbReference type="InterPro" id="IPR036322">
    <property type="entry name" value="WD40_repeat_dom_sf"/>
</dbReference>
<evidence type="ECO:0000313" key="2">
    <source>
        <dbReference type="EMBL" id="KIM70293.1"/>
    </source>
</evidence>
<dbReference type="Proteomes" id="UP000053989">
    <property type="component" value="Unassembled WGS sequence"/>
</dbReference>